<evidence type="ECO:0000256" key="2">
    <source>
        <dbReference type="ARBA" id="ARBA00023015"/>
    </source>
</evidence>
<proteinExistence type="inferred from homology"/>
<dbReference type="Proteomes" id="UP000029228">
    <property type="component" value="Unassembled WGS sequence"/>
</dbReference>
<accession>A0A090S741</accession>
<sequence length="313" mass="35835">MNLEKLSRIDLNLLLCLSVLLDECNVTRAANRLCLTQSAVSKSLSKLRELFDDPLFTRHAHGLSPTPRALQLKPKLDILVAHMQSITAPPEFSPTTSEYRFHIAAVESVYPLIMPHFLPAIFSQGPNLSISTHAWNESTFEQMQKGELDLGITGKDIDIRDAIRTMVAPDDIQELEVYRDNQMCLVRANHPILSKPWNLDTYLSLRHVQVRCDGSDRWLLDYKLADMGKERDIAITVPDFNNAAALCSYTDFVFTAPRHFVHLVAEQMGLRVLPLPLEFPPMAYTLFWHKDRDRDPALNWLIDIIRQKTLHLR</sequence>
<evidence type="ECO:0000256" key="3">
    <source>
        <dbReference type="ARBA" id="ARBA00023125"/>
    </source>
</evidence>
<dbReference type="GO" id="GO:0003677">
    <property type="term" value="F:DNA binding"/>
    <property type="evidence" value="ECO:0007669"/>
    <property type="project" value="UniProtKB-KW"/>
</dbReference>
<dbReference type="Pfam" id="PF00126">
    <property type="entry name" value="HTH_1"/>
    <property type="match status" value="1"/>
</dbReference>
<dbReference type="InterPro" id="IPR000847">
    <property type="entry name" value="LysR_HTH_N"/>
</dbReference>
<dbReference type="SUPFAM" id="SSF53850">
    <property type="entry name" value="Periplasmic binding protein-like II"/>
    <property type="match status" value="1"/>
</dbReference>
<dbReference type="Gene3D" id="1.10.10.10">
    <property type="entry name" value="Winged helix-like DNA-binding domain superfamily/Winged helix DNA-binding domain"/>
    <property type="match status" value="1"/>
</dbReference>
<protein>
    <submittedName>
        <fullName evidence="6">LysR-family transcriptional regulator VC0068</fullName>
    </submittedName>
</protein>
<dbReference type="InterPro" id="IPR036388">
    <property type="entry name" value="WH-like_DNA-bd_sf"/>
</dbReference>
<dbReference type="PRINTS" id="PR00039">
    <property type="entry name" value="HTHLYSR"/>
</dbReference>
<dbReference type="PANTHER" id="PTHR30118">
    <property type="entry name" value="HTH-TYPE TRANSCRIPTIONAL REGULATOR LEUO-RELATED"/>
    <property type="match status" value="1"/>
</dbReference>
<evidence type="ECO:0000259" key="5">
    <source>
        <dbReference type="PROSITE" id="PS50931"/>
    </source>
</evidence>
<organism evidence="6 7">
    <name type="scientific">Vibrio maritimus</name>
    <dbReference type="NCBI Taxonomy" id="990268"/>
    <lineage>
        <taxon>Bacteria</taxon>
        <taxon>Pseudomonadati</taxon>
        <taxon>Pseudomonadota</taxon>
        <taxon>Gammaproteobacteria</taxon>
        <taxon>Vibrionales</taxon>
        <taxon>Vibrionaceae</taxon>
        <taxon>Vibrio</taxon>
    </lineage>
</organism>
<keyword evidence="3" id="KW-0238">DNA-binding</keyword>
<evidence type="ECO:0000313" key="6">
    <source>
        <dbReference type="EMBL" id="GAL23500.1"/>
    </source>
</evidence>
<reference evidence="6 7" key="1">
    <citation type="submission" date="2014-09" db="EMBL/GenBank/DDBJ databases">
        <title>Vibrio maritimus JCM 19235. (C45) whole genome shotgun sequence.</title>
        <authorList>
            <person name="Sawabe T."/>
            <person name="Meirelles P."/>
            <person name="Nakanishi M."/>
            <person name="Sayaka M."/>
            <person name="Hattori M."/>
            <person name="Ohkuma M."/>
        </authorList>
    </citation>
    <scope>NUCLEOTIDE SEQUENCE [LARGE SCALE GENOMIC DNA]</scope>
    <source>
        <strain evidence="7">JCM19235</strain>
    </source>
</reference>
<evidence type="ECO:0000313" key="7">
    <source>
        <dbReference type="Proteomes" id="UP000029228"/>
    </source>
</evidence>
<dbReference type="EMBL" id="BBMR01000023">
    <property type="protein sequence ID" value="GAL23500.1"/>
    <property type="molecule type" value="Genomic_DNA"/>
</dbReference>
<dbReference type="InterPro" id="IPR036390">
    <property type="entry name" value="WH_DNA-bd_sf"/>
</dbReference>
<dbReference type="InterPro" id="IPR050389">
    <property type="entry name" value="LysR-type_TF"/>
</dbReference>
<comment type="similarity">
    <text evidence="1">Belongs to the LysR transcriptional regulatory family.</text>
</comment>
<dbReference type="InterPro" id="IPR037402">
    <property type="entry name" value="YidZ_PBP2"/>
</dbReference>
<comment type="caution">
    <text evidence="6">The sequence shown here is derived from an EMBL/GenBank/DDBJ whole genome shotgun (WGS) entry which is preliminary data.</text>
</comment>
<dbReference type="Pfam" id="PF03466">
    <property type="entry name" value="LysR_substrate"/>
    <property type="match status" value="1"/>
</dbReference>
<evidence type="ECO:0000256" key="1">
    <source>
        <dbReference type="ARBA" id="ARBA00009437"/>
    </source>
</evidence>
<dbReference type="PROSITE" id="PS50931">
    <property type="entry name" value="HTH_LYSR"/>
    <property type="match status" value="1"/>
</dbReference>
<gene>
    <name evidence="6" type="ORF">JCM19235_4616</name>
</gene>
<dbReference type="GO" id="GO:0003700">
    <property type="term" value="F:DNA-binding transcription factor activity"/>
    <property type="evidence" value="ECO:0007669"/>
    <property type="project" value="InterPro"/>
</dbReference>
<keyword evidence="2" id="KW-0805">Transcription regulation</keyword>
<keyword evidence="7" id="KW-1185">Reference proteome</keyword>
<evidence type="ECO:0000256" key="4">
    <source>
        <dbReference type="ARBA" id="ARBA00023163"/>
    </source>
</evidence>
<dbReference type="Gene3D" id="3.40.190.10">
    <property type="entry name" value="Periplasmic binding protein-like II"/>
    <property type="match status" value="2"/>
</dbReference>
<dbReference type="SUPFAM" id="SSF46785">
    <property type="entry name" value="Winged helix' DNA-binding domain"/>
    <property type="match status" value="1"/>
</dbReference>
<dbReference type="OrthoDB" id="8893795at2"/>
<dbReference type="CDD" id="cd08417">
    <property type="entry name" value="PBP2_Nitroaromatics_like"/>
    <property type="match status" value="1"/>
</dbReference>
<feature type="domain" description="HTH lysR-type" evidence="5">
    <location>
        <begin position="9"/>
        <end position="66"/>
    </location>
</feature>
<dbReference type="PANTHER" id="PTHR30118:SF7">
    <property type="entry name" value="TRANSCRIPTIONAL REGULATOR LYSR FAMILY"/>
    <property type="match status" value="1"/>
</dbReference>
<dbReference type="STRING" id="990268.JCM19235_4616"/>
<dbReference type="InterPro" id="IPR005119">
    <property type="entry name" value="LysR_subst-bd"/>
</dbReference>
<keyword evidence="4" id="KW-0804">Transcription</keyword>
<name>A0A090S741_9VIBR</name>
<dbReference type="AlphaFoldDB" id="A0A090S741"/>